<reference evidence="4" key="1">
    <citation type="journal article" date="2019" name="Int. J. Syst. Evol. Microbiol.">
        <title>The Global Catalogue of Microorganisms (GCM) 10K type strain sequencing project: providing services to taxonomists for standard genome sequencing and annotation.</title>
        <authorList>
            <consortium name="The Broad Institute Genomics Platform"/>
            <consortium name="The Broad Institute Genome Sequencing Center for Infectious Disease"/>
            <person name="Wu L."/>
            <person name="Ma J."/>
        </authorList>
    </citation>
    <scope>NUCLEOTIDE SEQUENCE [LARGE SCALE GENOMIC DNA]</scope>
    <source>
        <strain evidence="4">JCM 9095</strain>
    </source>
</reference>
<protein>
    <recommendedName>
        <fullName evidence="5">MmpS family membrane protein</fullName>
    </recommendedName>
</protein>
<evidence type="ECO:0008006" key="5">
    <source>
        <dbReference type="Google" id="ProtNLM"/>
    </source>
</evidence>
<feature type="region of interest" description="Disordered" evidence="1">
    <location>
        <begin position="152"/>
        <end position="183"/>
    </location>
</feature>
<dbReference type="Gene3D" id="2.60.40.2880">
    <property type="entry name" value="MmpS1-5, C-terminal soluble domain"/>
    <property type="match status" value="1"/>
</dbReference>
<organism evidence="3 4">
    <name type="scientific">Streptomyces virens</name>
    <dbReference type="NCBI Taxonomy" id="285572"/>
    <lineage>
        <taxon>Bacteria</taxon>
        <taxon>Bacillati</taxon>
        <taxon>Actinomycetota</taxon>
        <taxon>Actinomycetes</taxon>
        <taxon>Kitasatosporales</taxon>
        <taxon>Streptomycetaceae</taxon>
        <taxon>Streptomyces</taxon>
    </lineage>
</organism>
<sequence>MAETTEEEARTSGSVSPESTEGAGKDSADPAGGTTEKGGRGDRAGFIVACAVLVVCLGLVLYGVLGTEDGTGDDEPKVPTAAVTYEVTGEGSVDVSYLGRSEKGTATVEKNVELPWKKTVQVPLGRPPTVGIVLDAEGGQARCALAIRGKHVQSSTASGSYGRATCAGELPAPPSTDPPADNG</sequence>
<accession>A0ABP6P4H1</accession>
<keyword evidence="2" id="KW-1133">Transmembrane helix</keyword>
<dbReference type="InterPro" id="IPR038468">
    <property type="entry name" value="MmpS_C"/>
</dbReference>
<keyword evidence="2" id="KW-0812">Transmembrane</keyword>
<name>A0ABP6P4H1_9ACTN</name>
<dbReference type="EMBL" id="BAAAUH010000007">
    <property type="protein sequence ID" value="GAA3167026.1"/>
    <property type="molecule type" value="Genomic_DNA"/>
</dbReference>
<keyword evidence="2" id="KW-0472">Membrane</keyword>
<feature type="region of interest" description="Disordered" evidence="1">
    <location>
        <begin position="1"/>
        <end position="39"/>
    </location>
</feature>
<evidence type="ECO:0000256" key="1">
    <source>
        <dbReference type="SAM" id="MobiDB-lite"/>
    </source>
</evidence>
<keyword evidence="4" id="KW-1185">Reference proteome</keyword>
<evidence type="ECO:0000256" key="2">
    <source>
        <dbReference type="SAM" id="Phobius"/>
    </source>
</evidence>
<feature type="transmembrane region" description="Helical" evidence="2">
    <location>
        <begin position="44"/>
        <end position="65"/>
    </location>
</feature>
<comment type="caution">
    <text evidence="3">The sequence shown here is derived from an EMBL/GenBank/DDBJ whole genome shotgun (WGS) entry which is preliminary data.</text>
</comment>
<gene>
    <name evidence="3" type="ORF">GCM10010451_14040</name>
</gene>
<evidence type="ECO:0000313" key="4">
    <source>
        <dbReference type="Proteomes" id="UP001501866"/>
    </source>
</evidence>
<evidence type="ECO:0000313" key="3">
    <source>
        <dbReference type="EMBL" id="GAA3167026.1"/>
    </source>
</evidence>
<proteinExistence type="predicted"/>
<dbReference type="Proteomes" id="UP001501866">
    <property type="component" value="Unassembled WGS sequence"/>
</dbReference>